<dbReference type="GO" id="GO:0046872">
    <property type="term" value="F:metal ion binding"/>
    <property type="evidence" value="ECO:0007669"/>
    <property type="project" value="UniProtKB-KW"/>
</dbReference>
<dbReference type="Proteomes" id="UP000228859">
    <property type="component" value="Unassembled WGS sequence"/>
</dbReference>
<evidence type="ECO:0000313" key="7">
    <source>
        <dbReference type="Proteomes" id="UP000228859"/>
    </source>
</evidence>
<dbReference type="PANTHER" id="PTHR46233">
    <property type="entry name" value="HYDROXYACYLGLUTATHIONE HYDROLASE GLOC"/>
    <property type="match status" value="1"/>
</dbReference>
<dbReference type="SUPFAM" id="SSF56281">
    <property type="entry name" value="Metallo-hydrolase/oxidoreductase"/>
    <property type="match status" value="1"/>
</dbReference>
<dbReference type="Pfam" id="PF00753">
    <property type="entry name" value="Lactamase_B"/>
    <property type="match status" value="1"/>
</dbReference>
<dbReference type="InterPro" id="IPR001279">
    <property type="entry name" value="Metallo-B-lactamas"/>
</dbReference>
<dbReference type="EMBL" id="DLUI01000055">
    <property type="protein sequence ID" value="DAB38914.1"/>
    <property type="molecule type" value="Genomic_DNA"/>
</dbReference>
<dbReference type="Gene3D" id="3.60.15.10">
    <property type="entry name" value="Ribonuclease Z/Hydroxyacylglutathione hydrolase-like"/>
    <property type="match status" value="1"/>
</dbReference>
<comment type="cofactor">
    <cofactor evidence="1">
        <name>Zn(2+)</name>
        <dbReference type="ChEBI" id="CHEBI:29105"/>
    </cofactor>
</comment>
<keyword evidence="2" id="KW-0479">Metal-binding</keyword>
<dbReference type="PANTHER" id="PTHR46233:SF3">
    <property type="entry name" value="HYDROXYACYLGLUTATHIONE HYDROLASE GLOC"/>
    <property type="match status" value="1"/>
</dbReference>
<dbReference type="InterPro" id="IPR036866">
    <property type="entry name" value="RibonucZ/Hydroxyglut_hydro"/>
</dbReference>
<evidence type="ECO:0000256" key="4">
    <source>
        <dbReference type="ARBA" id="ARBA00022833"/>
    </source>
</evidence>
<keyword evidence="4" id="KW-0862">Zinc</keyword>
<dbReference type="RefSeq" id="WP_294894806.1">
    <property type="nucleotide sequence ID" value="NZ_DLUI01000055.1"/>
</dbReference>
<dbReference type="GO" id="GO:0016787">
    <property type="term" value="F:hydrolase activity"/>
    <property type="evidence" value="ECO:0007669"/>
    <property type="project" value="UniProtKB-KW"/>
</dbReference>
<gene>
    <name evidence="6" type="ORF">CFH83_03525</name>
</gene>
<evidence type="ECO:0000313" key="6">
    <source>
        <dbReference type="EMBL" id="DAB38914.1"/>
    </source>
</evidence>
<proteinExistence type="predicted"/>
<dbReference type="InterPro" id="IPR051453">
    <property type="entry name" value="MBL_Glyoxalase_II"/>
</dbReference>
<evidence type="ECO:0000256" key="2">
    <source>
        <dbReference type="ARBA" id="ARBA00022723"/>
    </source>
</evidence>
<reference evidence="6 7" key="1">
    <citation type="journal article" date="2017" name="Front. Microbiol.">
        <title>Comparative Genomic Analysis of the Class Epsilonproteobacteria and Proposed Reclassification to Epsilonbacteraeota (phyl. nov.).</title>
        <authorList>
            <person name="Waite D.W."/>
            <person name="Vanwonterghem I."/>
            <person name="Rinke C."/>
            <person name="Parks D.H."/>
            <person name="Zhang Y."/>
            <person name="Takai K."/>
            <person name="Sievert S.M."/>
            <person name="Simon J."/>
            <person name="Campbell B.J."/>
            <person name="Hanson T.E."/>
            <person name="Woyke T."/>
            <person name="Klotz M.G."/>
            <person name="Hugenholtz P."/>
        </authorList>
    </citation>
    <scope>NUCLEOTIDE SEQUENCE [LARGE SCALE GENOMIC DNA]</scope>
    <source>
        <strain evidence="6">UBA12443</strain>
    </source>
</reference>
<evidence type="ECO:0000256" key="3">
    <source>
        <dbReference type="ARBA" id="ARBA00022801"/>
    </source>
</evidence>
<feature type="domain" description="Metallo-beta-lactamase" evidence="5">
    <location>
        <begin position="12"/>
        <end position="177"/>
    </location>
</feature>
<name>A0A2D3WMI1_9BACT</name>
<comment type="caution">
    <text evidence="6">The sequence shown here is derived from an EMBL/GenBank/DDBJ whole genome shotgun (WGS) entry which is preliminary data.</text>
</comment>
<organism evidence="6 7">
    <name type="scientific">Sulfuricurvum kujiense</name>
    <dbReference type="NCBI Taxonomy" id="148813"/>
    <lineage>
        <taxon>Bacteria</taxon>
        <taxon>Pseudomonadati</taxon>
        <taxon>Campylobacterota</taxon>
        <taxon>Epsilonproteobacteria</taxon>
        <taxon>Campylobacterales</taxon>
        <taxon>Sulfurimonadaceae</taxon>
        <taxon>Sulfuricurvum</taxon>
    </lineage>
</organism>
<dbReference type="SMART" id="SM00849">
    <property type="entry name" value="Lactamase_B"/>
    <property type="match status" value="1"/>
</dbReference>
<dbReference type="AlphaFoldDB" id="A0A2D3WMI1"/>
<evidence type="ECO:0000259" key="5">
    <source>
        <dbReference type="SMART" id="SM00849"/>
    </source>
</evidence>
<accession>A0A2D3WMI1</accession>
<sequence>MEILKRPMGDYQTNCYIVKIDGKEIIIDPGMGATEWVVSNVKNPVAILNTHGHFDHVWSNSELQNKLNIPLYTPKGDVMLLQNSTWMPGLPPSTPDIEVDGDQTFDISGIEVKFHHFPGHCPGCSMIEIGDVIFSGDFLFKNSIGRVDFPYSDPSAMKESLKKFSKMRGDKTLYPGHGEATSVYAEQQHVAYWIRSI</sequence>
<protein>
    <submittedName>
        <fullName evidence="6">MBL fold metallo-hydrolase</fullName>
    </submittedName>
</protein>
<dbReference type="CDD" id="cd06262">
    <property type="entry name" value="metallo-hydrolase-like_MBL-fold"/>
    <property type="match status" value="1"/>
</dbReference>
<evidence type="ECO:0000256" key="1">
    <source>
        <dbReference type="ARBA" id="ARBA00001947"/>
    </source>
</evidence>
<keyword evidence="3 6" id="KW-0378">Hydrolase</keyword>